<proteinExistence type="inferred from homology"/>
<feature type="binding site" description="in other chain" evidence="7">
    <location>
        <begin position="15"/>
        <end position="18"/>
    </location>
    <ligand>
        <name>IMP</name>
        <dbReference type="ChEBI" id="CHEBI:58053"/>
        <note>ligand shared between dimeric partners</note>
    </ligand>
</feature>
<evidence type="ECO:0000313" key="9">
    <source>
        <dbReference type="Proteomes" id="UP000612680"/>
    </source>
</evidence>
<sequence length="383" mass="42605">MTATAHIVVGLGYGDEGKGIFTDYLSSRLRRPVVIRYNGGHQCGHSVNLRDGRSHVFSSFGSGTFRGVPTYISAFCTIDPADMLHEHASLRSLGANPVLLADPRALVVTPFDKLYHRLQGGQSDSHNPGEGFAACLDRVERGCVLHAADLFVEKDLSALLLHIRQYYETELIQAGYPDALSDLNQISIPGFLDEVRKATAFFQLVPEGKLFSGSGFSDFIFEGARGILLDNEFGIFPNAAKMSTTSKNAVIMIKRNLPDCQANLYYLTRAYQTRRGTGWMSTRNHPVKLTAERTTDRQVATGILDLDMVRYAMQCDTDSDFPAKKNLVVTCLDQLAGFVHFRDGRVIRSQDIGSYIYKIAVCNSIYLNASPYSDTFRYYSWES</sequence>
<dbReference type="RefSeq" id="WP_204661576.1">
    <property type="nucleotide sequence ID" value="NZ_CP056775.1"/>
</dbReference>
<dbReference type="Gene3D" id="3.40.440.10">
    <property type="entry name" value="Adenylosuccinate Synthetase, subunit A, domain 1"/>
    <property type="match status" value="1"/>
</dbReference>
<dbReference type="Gene3D" id="1.10.300.10">
    <property type="entry name" value="Adenylosuccinate Synthetase, subunit A, domain 2"/>
    <property type="match status" value="1"/>
</dbReference>
<keyword evidence="6 7" id="KW-0342">GTP-binding</keyword>
<keyword evidence="2 7" id="KW-0479">Metal-binding</keyword>
<feature type="active site" description="Proton acceptor" evidence="7">
    <location>
        <position position="15"/>
    </location>
</feature>
<comment type="subunit">
    <text evidence="7">Homodimer.</text>
</comment>
<evidence type="ECO:0000256" key="6">
    <source>
        <dbReference type="ARBA" id="ARBA00023134"/>
    </source>
</evidence>
<evidence type="ECO:0000256" key="5">
    <source>
        <dbReference type="ARBA" id="ARBA00022842"/>
    </source>
</evidence>
<dbReference type="InterPro" id="IPR027417">
    <property type="entry name" value="P-loop_NTPase"/>
</dbReference>
<comment type="cofactor">
    <cofactor evidence="7">
        <name>Mg(2+)</name>
        <dbReference type="ChEBI" id="CHEBI:18420"/>
    </cofactor>
    <text evidence="7">Binds 1 Mg(2+) ion per subunit.</text>
</comment>
<organism evidence="8 9">
    <name type="scientific">Dyadobacter sandarakinus</name>
    <dbReference type="NCBI Taxonomy" id="2747268"/>
    <lineage>
        <taxon>Bacteria</taxon>
        <taxon>Pseudomonadati</taxon>
        <taxon>Bacteroidota</taxon>
        <taxon>Cytophagia</taxon>
        <taxon>Cytophagales</taxon>
        <taxon>Spirosomataceae</taxon>
        <taxon>Dyadobacter</taxon>
    </lineage>
</organism>
<evidence type="ECO:0000256" key="1">
    <source>
        <dbReference type="ARBA" id="ARBA00022598"/>
    </source>
</evidence>
<comment type="pathway">
    <text evidence="7">Purine metabolism; AMP biosynthesis via de novo pathway; AMP from IMP: step 1/2.</text>
</comment>
<feature type="active site" description="Proton donor" evidence="7">
    <location>
        <position position="45"/>
    </location>
</feature>
<keyword evidence="9" id="KW-1185">Reference proteome</keyword>
<keyword evidence="5 7" id="KW-0460">Magnesium</keyword>
<evidence type="ECO:0000256" key="4">
    <source>
        <dbReference type="ARBA" id="ARBA00022755"/>
    </source>
</evidence>
<feature type="binding site" description="in other chain" evidence="7">
    <location>
        <position position="297"/>
    </location>
    <ligand>
        <name>IMP</name>
        <dbReference type="ChEBI" id="CHEBI:58053"/>
        <note>ligand shared between dimeric partners</note>
    </ligand>
</feature>
<comment type="similarity">
    <text evidence="7">Belongs to the adenylosuccinate synthetase family.</text>
</comment>
<protein>
    <recommendedName>
        <fullName evidence="7">Adenylosuccinate synthetase</fullName>
        <shortName evidence="7">AMPSase</shortName>
        <shortName evidence="7">AdSS</shortName>
        <ecNumber evidence="7">6.3.4.4</ecNumber>
    </recommendedName>
    <alternativeName>
        <fullName evidence="7">IMP--aspartate ligase</fullName>
    </alternativeName>
</protein>
<evidence type="ECO:0000256" key="3">
    <source>
        <dbReference type="ARBA" id="ARBA00022741"/>
    </source>
</evidence>
<dbReference type="HAMAP" id="MF_00011">
    <property type="entry name" value="Adenylosucc_synth"/>
    <property type="match status" value="1"/>
</dbReference>
<feature type="binding site" evidence="7">
    <location>
        <begin position="44"/>
        <end position="46"/>
    </location>
    <ligand>
        <name>GTP</name>
        <dbReference type="ChEBI" id="CHEBI:37565"/>
    </ligand>
</feature>
<dbReference type="Proteomes" id="UP000612680">
    <property type="component" value="Chromosome"/>
</dbReference>
<dbReference type="InterPro" id="IPR042111">
    <property type="entry name" value="Adenylosuccinate_synth_dom3"/>
</dbReference>
<name>A0ABX7I3M1_9BACT</name>
<keyword evidence="7" id="KW-0963">Cytoplasm</keyword>
<comment type="caution">
    <text evidence="7">Lacks conserved residue(s) required for the propagation of feature annotation.</text>
</comment>
<gene>
    <name evidence="7" type="primary">purA</name>
    <name evidence="8" type="ORF">HWI92_05935</name>
</gene>
<comment type="catalytic activity">
    <reaction evidence="7">
        <text>IMP + L-aspartate + GTP = N(6)-(1,2-dicarboxyethyl)-AMP + GDP + phosphate + 2 H(+)</text>
        <dbReference type="Rhea" id="RHEA:15753"/>
        <dbReference type="ChEBI" id="CHEBI:15378"/>
        <dbReference type="ChEBI" id="CHEBI:29991"/>
        <dbReference type="ChEBI" id="CHEBI:37565"/>
        <dbReference type="ChEBI" id="CHEBI:43474"/>
        <dbReference type="ChEBI" id="CHEBI:57567"/>
        <dbReference type="ChEBI" id="CHEBI:58053"/>
        <dbReference type="ChEBI" id="CHEBI:58189"/>
        <dbReference type="EC" id="6.3.4.4"/>
    </reaction>
</comment>
<feature type="binding site" evidence="7">
    <location>
        <position position="15"/>
    </location>
    <ligand>
        <name>Mg(2+)</name>
        <dbReference type="ChEBI" id="CHEBI:18420"/>
    </ligand>
</feature>
<feature type="binding site" evidence="7">
    <location>
        <position position="141"/>
    </location>
    <ligand>
        <name>IMP</name>
        <dbReference type="ChEBI" id="CHEBI:58053"/>
        <note>ligand shared between dimeric partners</note>
    </ligand>
</feature>
<keyword evidence="4 7" id="KW-0658">Purine biosynthesis</keyword>
<comment type="subcellular location">
    <subcellularLocation>
        <location evidence="7">Cytoplasm</location>
    </subcellularLocation>
</comment>
<comment type="function">
    <text evidence="7">Plays an important role in the de novo pathway of purine nucleotide biosynthesis. Catalyzes the first committed step in the biosynthesis of AMP from IMP.</text>
</comment>
<dbReference type="SMART" id="SM00788">
    <property type="entry name" value="Adenylsucc_synt"/>
    <property type="match status" value="1"/>
</dbReference>
<keyword evidence="3 7" id="KW-0547">Nucleotide-binding</keyword>
<dbReference type="EC" id="6.3.4.4" evidence="7"/>
<evidence type="ECO:0000256" key="7">
    <source>
        <dbReference type="HAMAP-Rule" id="MF_00011"/>
    </source>
</evidence>
<evidence type="ECO:0000313" key="8">
    <source>
        <dbReference type="EMBL" id="QRR00480.1"/>
    </source>
</evidence>
<dbReference type="PANTHER" id="PTHR11846:SF0">
    <property type="entry name" value="ADENYLOSUCCINATE SYNTHETASE"/>
    <property type="match status" value="1"/>
</dbReference>
<dbReference type="InterPro" id="IPR042109">
    <property type="entry name" value="Adenylosuccinate_synth_dom1"/>
</dbReference>
<evidence type="ECO:0000256" key="2">
    <source>
        <dbReference type="ARBA" id="ARBA00022723"/>
    </source>
</evidence>
<dbReference type="Pfam" id="PF00709">
    <property type="entry name" value="Adenylsucc_synt"/>
    <property type="match status" value="1"/>
</dbReference>
<dbReference type="InterPro" id="IPR042110">
    <property type="entry name" value="Adenylosuccinate_synth_dom2"/>
</dbReference>
<dbReference type="InterPro" id="IPR001114">
    <property type="entry name" value="Adenylosuccinate_synthetase"/>
</dbReference>
<dbReference type="PANTHER" id="PTHR11846">
    <property type="entry name" value="ADENYLOSUCCINATE SYNTHETASE"/>
    <property type="match status" value="1"/>
</dbReference>
<dbReference type="EMBL" id="CP056775">
    <property type="protein sequence ID" value="QRR00480.1"/>
    <property type="molecule type" value="Genomic_DNA"/>
</dbReference>
<dbReference type="SUPFAM" id="SSF52540">
    <property type="entry name" value="P-loop containing nucleoside triphosphate hydrolases"/>
    <property type="match status" value="1"/>
</dbReference>
<reference evidence="8 9" key="1">
    <citation type="submission" date="2020-06" db="EMBL/GenBank/DDBJ databases">
        <title>Dyadobacter sandarakinus sp. nov., isolated from the soil of the Arctic Yellow River Station.</title>
        <authorList>
            <person name="Zhang Y."/>
            <person name="Peng F."/>
        </authorList>
    </citation>
    <scope>NUCLEOTIDE SEQUENCE [LARGE SCALE GENOMIC DNA]</scope>
    <source>
        <strain evidence="8 9">Q3-56</strain>
    </source>
</reference>
<accession>A0ABX7I3M1</accession>
<dbReference type="Gene3D" id="3.90.170.10">
    <property type="entry name" value="Adenylosuccinate Synthetase, subunit A, domain 3"/>
    <property type="match status" value="1"/>
</dbReference>
<feature type="binding site" evidence="7">
    <location>
        <position position="44"/>
    </location>
    <ligand>
        <name>Mg(2+)</name>
        <dbReference type="ChEBI" id="CHEBI:18420"/>
    </ligand>
</feature>
<keyword evidence="1 7" id="KW-0436">Ligase</keyword>
<feature type="binding site" evidence="7">
    <location>
        <begin position="14"/>
        <end position="20"/>
    </location>
    <ligand>
        <name>GTP</name>
        <dbReference type="ChEBI" id="CHEBI:37565"/>
    </ligand>
</feature>